<name>A0A8J4DFP3_9ACTN</name>
<reference evidence="1" key="1">
    <citation type="submission" date="2021-01" db="EMBL/GenBank/DDBJ databases">
        <title>Whole genome shotgun sequence of Planotetraspora thailandica NBRC 104271.</title>
        <authorList>
            <person name="Komaki H."/>
            <person name="Tamura T."/>
        </authorList>
    </citation>
    <scope>NUCLEOTIDE SEQUENCE</scope>
    <source>
        <strain evidence="1">NBRC 104271</strain>
    </source>
</reference>
<evidence type="ECO:0000313" key="1">
    <source>
        <dbReference type="EMBL" id="GII59596.1"/>
    </source>
</evidence>
<dbReference type="Proteomes" id="UP000605992">
    <property type="component" value="Unassembled WGS sequence"/>
</dbReference>
<protein>
    <submittedName>
        <fullName evidence="1">Uncharacterized protein</fullName>
    </submittedName>
</protein>
<dbReference type="EMBL" id="BOOR01000090">
    <property type="protein sequence ID" value="GII59596.1"/>
    <property type="molecule type" value="Genomic_DNA"/>
</dbReference>
<comment type="caution">
    <text evidence="1">The sequence shown here is derived from an EMBL/GenBank/DDBJ whole genome shotgun (WGS) entry which is preliminary data.</text>
</comment>
<dbReference type="RefSeq" id="WP_203949643.1">
    <property type="nucleotide sequence ID" value="NZ_BOOR01000090.1"/>
</dbReference>
<organism evidence="1 2">
    <name type="scientific">Planotetraspora thailandica</name>
    <dbReference type="NCBI Taxonomy" id="487172"/>
    <lineage>
        <taxon>Bacteria</taxon>
        <taxon>Bacillati</taxon>
        <taxon>Actinomycetota</taxon>
        <taxon>Actinomycetes</taxon>
        <taxon>Streptosporangiales</taxon>
        <taxon>Streptosporangiaceae</taxon>
        <taxon>Planotetraspora</taxon>
    </lineage>
</organism>
<dbReference type="AlphaFoldDB" id="A0A8J4DFP3"/>
<keyword evidence="2" id="KW-1185">Reference proteome</keyword>
<proteinExistence type="predicted"/>
<evidence type="ECO:0000313" key="2">
    <source>
        <dbReference type="Proteomes" id="UP000605992"/>
    </source>
</evidence>
<accession>A0A8J4DFP3</accession>
<sequence length="89" mass="9352">MSADARKAGIGGLALRWAGASLSDGGTLAYIAARSYGPVSREIGIVAHGPDSRRLTTRLVDLLQDWNHIRPARPIITAHHAGTPDADLG</sequence>
<gene>
    <name evidence="1" type="ORF">Pth03_79850</name>
</gene>